<dbReference type="Pfam" id="PF00370">
    <property type="entry name" value="FGGY_N"/>
    <property type="match status" value="1"/>
</dbReference>
<feature type="domain" description="Carbohydrate kinase FGGY N-terminal" evidence="13">
    <location>
        <begin position="9"/>
        <end position="257"/>
    </location>
</feature>
<dbReference type="CTD" id="734825"/>
<reference evidence="15" key="1">
    <citation type="submission" date="2025-08" db="UniProtKB">
        <authorList>
            <consortium name="RefSeq"/>
        </authorList>
    </citation>
    <scope>IDENTIFICATION</scope>
    <source>
        <strain evidence="15">J_2021</strain>
        <tissue evidence="15">Erythrocytes</tissue>
    </source>
</reference>
<keyword evidence="7" id="KW-0067">ATP-binding</keyword>
<dbReference type="FunFam" id="3.30.420.40:FF:000111">
    <property type="entry name" value="Sedoheptulokinase"/>
    <property type="match status" value="1"/>
</dbReference>
<comment type="subcellular location">
    <subcellularLocation>
        <location evidence="1">Cytoplasm</location>
    </subcellularLocation>
</comment>
<evidence type="ECO:0000256" key="2">
    <source>
        <dbReference type="ARBA" id="ARBA00009156"/>
    </source>
</evidence>
<keyword evidence="5" id="KW-0547">Nucleotide-binding</keyword>
<organism evidence="14 15">
    <name type="scientific">Xenopus laevis</name>
    <name type="common">African clawed frog</name>
    <dbReference type="NCBI Taxonomy" id="8355"/>
    <lineage>
        <taxon>Eukaryota</taxon>
        <taxon>Metazoa</taxon>
        <taxon>Chordata</taxon>
        <taxon>Craniata</taxon>
        <taxon>Vertebrata</taxon>
        <taxon>Euteleostomi</taxon>
        <taxon>Amphibia</taxon>
        <taxon>Batrachia</taxon>
        <taxon>Anura</taxon>
        <taxon>Pipoidea</taxon>
        <taxon>Pipidae</taxon>
        <taxon>Xenopodinae</taxon>
        <taxon>Xenopus</taxon>
        <taxon>Xenopus</taxon>
    </lineage>
</organism>
<dbReference type="Gene3D" id="3.30.420.40">
    <property type="match status" value="2"/>
</dbReference>
<evidence type="ECO:0000256" key="11">
    <source>
        <dbReference type="ARBA" id="ARBA00069425"/>
    </source>
</evidence>
<keyword evidence="6" id="KW-0418">Kinase</keyword>
<evidence type="ECO:0000256" key="6">
    <source>
        <dbReference type="ARBA" id="ARBA00022777"/>
    </source>
</evidence>
<evidence type="ECO:0000256" key="9">
    <source>
        <dbReference type="ARBA" id="ARBA00057196"/>
    </source>
</evidence>
<evidence type="ECO:0000313" key="15">
    <source>
        <dbReference type="RefSeq" id="XP_018100819.1"/>
    </source>
</evidence>
<dbReference type="GO" id="GO:0005829">
    <property type="term" value="C:cytosol"/>
    <property type="evidence" value="ECO:0000318"/>
    <property type="project" value="GO_Central"/>
</dbReference>
<dbReference type="Xenbase" id="XB-GENE-17336220">
    <property type="gene designation" value="shpk.L"/>
</dbReference>
<dbReference type="InterPro" id="IPR018484">
    <property type="entry name" value="FGGY_N"/>
</dbReference>
<dbReference type="CDD" id="cd07777">
    <property type="entry name" value="ASKHA_NBD_FGGY_SHK"/>
    <property type="match status" value="1"/>
</dbReference>
<sequence length="466" mass="50694">METDGSSLVLGIDVGTSSVKAVLLDAASGDVVHNQSRDTRAEVQSECGPQGKEQEVVQIIRALNDCVSSLPMESLKKVMRIGVSGQMHGVMFWKTNQGCHWINSGNLRVFEPRDTSYLITWEDGRCTMDFLASLPQPQSHLSLATGFGCATIFWYLRNRPDFLDSYDAAGTIQDYVVAMLCGLQRPQMSVHNAASWGYFNTRSKKWNIDILRGSGFPVFLLPDVVNAGCIAGKASYEWCGIRQGTEVGVALGDFQCSVYSSSTESTDAVLNISTSAQLTFSMPEGFQPEDSPDPAEPVAYFPYFSDHYLAVAASLNGGNVLASFITMLSDWIAELGLDIPVSTLYTRVITAGLSQHETHLTIHPTLFGERHIPDMLASVSNITAAGLSLGHVTRALCQGIVQNLHSMLPSSRLQQSGVKRLIGSGSALSRNEVLRQEVEKIFPFSIVYGKDTDSALGAAMAMVKQW</sequence>
<comment type="similarity">
    <text evidence="2">Belongs to the FGGY kinase family.</text>
</comment>
<evidence type="ECO:0000256" key="8">
    <source>
        <dbReference type="ARBA" id="ARBA00052736"/>
    </source>
</evidence>
<dbReference type="GO" id="GO:0050277">
    <property type="term" value="F:sedoheptulokinase activity"/>
    <property type="evidence" value="ECO:0000318"/>
    <property type="project" value="GO_Central"/>
</dbReference>
<evidence type="ECO:0000256" key="4">
    <source>
        <dbReference type="ARBA" id="ARBA00022679"/>
    </source>
</evidence>
<dbReference type="GO" id="GO:0006071">
    <property type="term" value="P:glycerol metabolic process"/>
    <property type="evidence" value="ECO:0007669"/>
    <property type="project" value="TreeGrafter"/>
</dbReference>
<evidence type="ECO:0000313" key="16">
    <source>
        <dbReference type="Xenbase" id="XB-GENE-17336220"/>
    </source>
</evidence>
<keyword evidence="3" id="KW-0963">Cytoplasm</keyword>
<dbReference type="PANTHER" id="PTHR10196">
    <property type="entry name" value="SUGAR KINASE"/>
    <property type="match status" value="1"/>
</dbReference>
<protein>
    <recommendedName>
        <fullName evidence="11">Sedoheptulokinase</fullName>
        <ecNumber evidence="10">2.7.1.14</ecNumber>
    </recommendedName>
    <alternativeName>
        <fullName evidence="12">Carbohydrate kinase-like protein</fullName>
    </alternativeName>
</protein>
<evidence type="ECO:0000256" key="10">
    <source>
        <dbReference type="ARBA" id="ARBA00066341"/>
    </source>
</evidence>
<dbReference type="PANTHER" id="PTHR10196:SF67">
    <property type="entry name" value="SEDOHEPTULOKINASE"/>
    <property type="match status" value="1"/>
</dbReference>
<dbReference type="SUPFAM" id="SSF53067">
    <property type="entry name" value="Actin-like ATPase domain"/>
    <property type="match status" value="2"/>
</dbReference>
<dbReference type="GO" id="GO:0043030">
    <property type="term" value="P:regulation of macrophage activation"/>
    <property type="evidence" value="ECO:0000318"/>
    <property type="project" value="GO_Central"/>
</dbReference>
<dbReference type="GO" id="GO:0071222">
    <property type="term" value="P:cellular response to lipopolysaccharide"/>
    <property type="evidence" value="ECO:0000318"/>
    <property type="project" value="GO_Central"/>
</dbReference>
<evidence type="ECO:0000256" key="12">
    <source>
        <dbReference type="ARBA" id="ARBA00076706"/>
    </source>
</evidence>
<dbReference type="InterPro" id="IPR043129">
    <property type="entry name" value="ATPase_NBD"/>
</dbReference>
<dbReference type="OMA" id="TWQDTRC"/>
<proteinExistence type="inferred from homology"/>
<dbReference type="STRING" id="8355.A0A1L8HD03"/>
<evidence type="ECO:0000256" key="3">
    <source>
        <dbReference type="ARBA" id="ARBA00022490"/>
    </source>
</evidence>
<keyword evidence="14" id="KW-1185">Reference proteome</keyword>
<dbReference type="Bgee" id="734825">
    <property type="expression patterns" value="Expressed in egg cell and 19 other cell types or tissues"/>
</dbReference>
<dbReference type="AGR" id="Xenbase:XB-GENE-17336220"/>
<comment type="function">
    <text evidence="9">Acts as a modulator of macrophage activation through control of glucose metabolism.</text>
</comment>
<evidence type="ECO:0000256" key="7">
    <source>
        <dbReference type="ARBA" id="ARBA00022840"/>
    </source>
</evidence>
<evidence type="ECO:0000256" key="1">
    <source>
        <dbReference type="ARBA" id="ARBA00004496"/>
    </source>
</evidence>
<evidence type="ECO:0000259" key="13">
    <source>
        <dbReference type="Pfam" id="PF00370"/>
    </source>
</evidence>
<gene>
    <name evidence="15 16" type="primary">shpk.L</name>
</gene>
<dbReference type="RefSeq" id="XP_018100819.1">
    <property type="nucleotide sequence ID" value="XM_018245330.2"/>
</dbReference>
<dbReference type="EC" id="2.7.1.14" evidence="10"/>
<dbReference type="GO" id="GO:0005524">
    <property type="term" value="F:ATP binding"/>
    <property type="evidence" value="ECO:0007669"/>
    <property type="project" value="UniProtKB-KW"/>
</dbReference>
<dbReference type="FunFam" id="3.30.420.40:FF:000132">
    <property type="entry name" value="Sedoheptulokinase"/>
    <property type="match status" value="1"/>
</dbReference>
<name>A0A1L8HD03_XENLA</name>
<evidence type="ECO:0000256" key="5">
    <source>
        <dbReference type="ARBA" id="ARBA00022741"/>
    </source>
</evidence>
<comment type="catalytic activity">
    <reaction evidence="8">
        <text>sedoheptulose + ATP = D-sedoheptulose 7-phosphate + ADP + H(+)</text>
        <dbReference type="Rhea" id="RHEA:23844"/>
        <dbReference type="ChEBI" id="CHEBI:15378"/>
        <dbReference type="ChEBI" id="CHEBI:16802"/>
        <dbReference type="ChEBI" id="CHEBI:30616"/>
        <dbReference type="ChEBI" id="CHEBI:57483"/>
        <dbReference type="ChEBI" id="CHEBI:456216"/>
        <dbReference type="EC" id="2.7.1.14"/>
    </reaction>
</comment>
<keyword evidence="4" id="KW-0808">Transferase</keyword>
<dbReference type="GeneID" id="734825"/>
<dbReference type="GO" id="GO:0009052">
    <property type="term" value="P:pentose-phosphate shunt, non-oxidative branch"/>
    <property type="evidence" value="ECO:0000318"/>
    <property type="project" value="GO_Central"/>
</dbReference>
<dbReference type="PaxDb" id="8355-A0A1L8HD03"/>
<dbReference type="Proteomes" id="UP000186698">
    <property type="component" value="Chromosome 2L"/>
</dbReference>
<dbReference type="OrthoDB" id="10264182at2759"/>
<evidence type="ECO:0000313" key="14">
    <source>
        <dbReference type="Proteomes" id="UP000186698"/>
    </source>
</evidence>
<dbReference type="AlphaFoldDB" id="A0A1L8HD03"/>
<accession>A0A1L8HD03</accession>